<feature type="binding site" evidence="9">
    <location>
        <begin position="183"/>
        <end position="184"/>
    </location>
    <ligand>
        <name>2-[(2R,5Z)-2-carboxy-4-methylthiazol-5(2H)-ylidene]ethyl phosphate</name>
        <dbReference type="ChEBI" id="CHEBI:62899"/>
    </ligand>
</feature>
<comment type="catalytic activity">
    <reaction evidence="6 9 10">
        <text>4-methyl-5-(2-phosphooxyethyl)-thiazole + 4-amino-2-methyl-5-(diphosphooxymethyl)pyrimidine + H(+) = thiamine phosphate + diphosphate</text>
        <dbReference type="Rhea" id="RHEA:22328"/>
        <dbReference type="ChEBI" id="CHEBI:15378"/>
        <dbReference type="ChEBI" id="CHEBI:33019"/>
        <dbReference type="ChEBI" id="CHEBI:37575"/>
        <dbReference type="ChEBI" id="CHEBI:57841"/>
        <dbReference type="ChEBI" id="CHEBI:58296"/>
        <dbReference type="EC" id="2.5.1.3"/>
    </reaction>
</comment>
<reference evidence="14" key="1">
    <citation type="journal article" date="2019" name="Int. J. Syst. Evol. Microbiol.">
        <title>The Global Catalogue of Microorganisms (GCM) 10K type strain sequencing project: providing services to taxonomists for standard genome sequencing and annotation.</title>
        <authorList>
            <consortium name="The Broad Institute Genomics Platform"/>
            <consortium name="The Broad Institute Genome Sequencing Center for Infectious Disease"/>
            <person name="Wu L."/>
            <person name="Ma J."/>
        </authorList>
    </citation>
    <scope>NUCLEOTIDE SEQUENCE [LARGE SCALE GENOMIC DNA]</scope>
    <source>
        <strain evidence="14">CGMCC 4.7177</strain>
    </source>
</reference>
<feature type="binding site" evidence="9">
    <location>
        <begin position="36"/>
        <end position="40"/>
    </location>
    <ligand>
        <name>4-amino-2-methyl-5-(diphosphooxymethyl)pyrimidine</name>
        <dbReference type="ChEBI" id="CHEBI:57841"/>
    </ligand>
</feature>
<comment type="catalytic activity">
    <reaction evidence="8 9 10">
        <text>2-[(2R,5Z)-2-carboxy-4-methylthiazol-5(2H)-ylidene]ethyl phosphate + 4-amino-2-methyl-5-(diphosphooxymethyl)pyrimidine + 2 H(+) = thiamine phosphate + CO2 + diphosphate</text>
        <dbReference type="Rhea" id="RHEA:47844"/>
        <dbReference type="ChEBI" id="CHEBI:15378"/>
        <dbReference type="ChEBI" id="CHEBI:16526"/>
        <dbReference type="ChEBI" id="CHEBI:33019"/>
        <dbReference type="ChEBI" id="CHEBI:37575"/>
        <dbReference type="ChEBI" id="CHEBI:57841"/>
        <dbReference type="ChEBI" id="CHEBI:62899"/>
        <dbReference type="EC" id="2.5.1.3"/>
    </reaction>
</comment>
<comment type="catalytic activity">
    <reaction evidence="7 9 10">
        <text>2-(2-carboxy-4-methylthiazol-5-yl)ethyl phosphate + 4-amino-2-methyl-5-(diphosphooxymethyl)pyrimidine + 2 H(+) = thiamine phosphate + CO2 + diphosphate</text>
        <dbReference type="Rhea" id="RHEA:47848"/>
        <dbReference type="ChEBI" id="CHEBI:15378"/>
        <dbReference type="ChEBI" id="CHEBI:16526"/>
        <dbReference type="ChEBI" id="CHEBI:33019"/>
        <dbReference type="ChEBI" id="CHEBI:37575"/>
        <dbReference type="ChEBI" id="CHEBI:57841"/>
        <dbReference type="ChEBI" id="CHEBI:62890"/>
        <dbReference type="EC" id="2.5.1.3"/>
    </reaction>
</comment>
<feature type="binding site" evidence="9">
    <location>
        <position position="136"/>
    </location>
    <ligand>
        <name>4-amino-2-methyl-5-(diphosphooxymethyl)pyrimidine</name>
        <dbReference type="ChEBI" id="CHEBI:57841"/>
    </ligand>
</feature>
<evidence type="ECO:0000256" key="4">
    <source>
        <dbReference type="ARBA" id="ARBA00022842"/>
    </source>
</evidence>
<dbReference type="NCBIfam" id="TIGR00693">
    <property type="entry name" value="thiE"/>
    <property type="match status" value="1"/>
</dbReference>
<feature type="binding site" evidence="9">
    <location>
        <begin position="133"/>
        <end position="135"/>
    </location>
    <ligand>
        <name>2-[(2R,5Z)-2-carboxy-4-methylthiazol-5(2H)-ylidene]ethyl phosphate</name>
        <dbReference type="ChEBI" id="CHEBI:62899"/>
    </ligand>
</feature>
<name>A0ABW4SGE7_9BACL</name>
<feature type="binding site" evidence="9">
    <location>
        <position position="68"/>
    </location>
    <ligand>
        <name>4-amino-2-methyl-5-(diphosphooxymethyl)pyrimidine</name>
        <dbReference type="ChEBI" id="CHEBI:57841"/>
    </ligand>
</feature>
<dbReference type="InterPro" id="IPR013785">
    <property type="entry name" value="Aldolase_TIM"/>
</dbReference>
<dbReference type="EC" id="2.5.1.3" evidence="9"/>
<dbReference type="GO" id="GO:0004789">
    <property type="term" value="F:thiamine-phosphate diphosphorylase activity"/>
    <property type="evidence" value="ECO:0007669"/>
    <property type="project" value="UniProtKB-EC"/>
</dbReference>
<organism evidence="13 14">
    <name type="scientific">Sporosarcina siberiensis</name>
    <dbReference type="NCBI Taxonomy" id="1365606"/>
    <lineage>
        <taxon>Bacteria</taxon>
        <taxon>Bacillati</taxon>
        <taxon>Bacillota</taxon>
        <taxon>Bacilli</taxon>
        <taxon>Bacillales</taxon>
        <taxon>Caryophanaceae</taxon>
        <taxon>Sporosarcina</taxon>
    </lineage>
</organism>
<proteinExistence type="inferred from homology"/>
<keyword evidence="5 9" id="KW-0784">Thiamine biosynthesis</keyword>
<comment type="cofactor">
    <cofactor evidence="9">
        <name>Mg(2+)</name>
        <dbReference type="ChEBI" id="CHEBI:18420"/>
    </cofactor>
    <text evidence="9">Binds 1 Mg(2+) ion per subunit.</text>
</comment>
<evidence type="ECO:0000256" key="6">
    <source>
        <dbReference type="ARBA" id="ARBA00047334"/>
    </source>
</evidence>
<dbReference type="HAMAP" id="MF_00097">
    <property type="entry name" value="TMP_synthase"/>
    <property type="match status" value="1"/>
</dbReference>
<dbReference type="Pfam" id="PF02581">
    <property type="entry name" value="TMP-TENI"/>
    <property type="match status" value="1"/>
</dbReference>
<evidence type="ECO:0000256" key="1">
    <source>
        <dbReference type="ARBA" id="ARBA00005165"/>
    </source>
</evidence>
<dbReference type="Gene3D" id="3.20.20.70">
    <property type="entry name" value="Aldolase class I"/>
    <property type="match status" value="1"/>
</dbReference>
<keyword evidence="4 9" id="KW-0460">Magnesium</keyword>
<feature type="binding site" evidence="9">
    <location>
        <position position="163"/>
    </location>
    <ligand>
        <name>2-[(2R,5Z)-2-carboxy-4-methylthiazol-5(2H)-ylidene]ethyl phosphate</name>
        <dbReference type="ChEBI" id="CHEBI:62899"/>
    </ligand>
</feature>
<dbReference type="EMBL" id="JBHUGI010000032">
    <property type="protein sequence ID" value="MFD1928573.1"/>
    <property type="molecule type" value="Genomic_DNA"/>
</dbReference>
<evidence type="ECO:0000256" key="2">
    <source>
        <dbReference type="ARBA" id="ARBA00022679"/>
    </source>
</evidence>
<feature type="domain" description="Thiamine phosphate synthase/TenI" evidence="12">
    <location>
        <begin position="7"/>
        <end position="186"/>
    </location>
</feature>
<dbReference type="InterPro" id="IPR036206">
    <property type="entry name" value="ThiamineP_synth_sf"/>
</dbReference>
<comment type="function">
    <text evidence="9">Condenses 4-methyl-5-(beta-hydroxyethyl)thiazole monophosphate (THZ-P) and 2-methyl-4-amino-5-hydroxymethyl pyrimidine pyrophosphate (HMP-PP) to form thiamine monophosphate (TMP).</text>
</comment>
<evidence type="ECO:0000256" key="9">
    <source>
        <dbReference type="HAMAP-Rule" id="MF_00097"/>
    </source>
</evidence>
<feature type="binding site" evidence="9">
    <location>
        <position position="107"/>
    </location>
    <ligand>
        <name>4-amino-2-methyl-5-(diphosphooxymethyl)pyrimidine</name>
        <dbReference type="ChEBI" id="CHEBI:57841"/>
    </ligand>
</feature>
<keyword evidence="3 9" id="KW-0479">Metal-binding</keyword>
<keyword evidence="2 9" id="KW-0808">Transferase</keyword>
<evidence type="ECO:0000256" key="7">
    <source>
        <dbReference type="ARBA" id="ARBA00047851"/>
    </source>
</evidence>
<comment type="similarity">
    <text evidence="9 10">Belongs to the thiamine-phosphate synthase family.</text>
</comment>
<evidence type="ECO:0000313" key="13">
    <source>
        <dbReference type="EMBL" id="MFD1928573.1"/>
    </source>
</evidence>
<dbReference type="PANTHER" id="PTHR20857">
    <property type="entry name" value="THIAMINE-PHOSPHATE PYROPHOSPHORYLASE"/>
    <property type="match status" value="1"/>
</dbReference>
<feature type="binding site" evidence="9">
    <location>
        <position position="69"/>
    </location>
    <ligand>
        <name>Mg(2+)</name>
        <dbReference type="ChEBI" id="CHEBI:18420"/>
    </ligand>
</feature>
<sequence>MNLDLTLYLVTEEAVPLERLLTTVEQAIEGGVTLVQLREKKSDGAVFHEKAKVLKKLLDQYEVPLIINDRIDVALAVKAAGVHVGQSDLPITAIRRIIPESMIVGVSVSTVEEALAAEKDRADYIGVGAAFPTGTKSDAKVLPKGMLKEITQSVSIPSVAIGGIGLENVSLLRETGIAGVAVVSVIMEAQNPTLVAKMFREIWR</sequence>
<evidence type="ECO:0000256" key="8">
    <source>
        <dbReference type="ARBA" id="ARBA00047883"/>
    </source>
</evidence>
<accession>A0ABW4SGE7</accession>
<dbReference type="RefSeq" id="WP_381538028.1">
    <property type="nucleotide sequence ID" value="NZ_JBHUGI010000032.1"/>
</dbReference>
<dbReference type="SUPFAM" id="SSF51391">
    <property type="entry name" value="Thiamin phosphate synthase"/>
    <property type="match status" value="1"/>
</dbReference>
<feature type="binding site" evidence="9">
    <location>
        <position position="88"/>
    </location>
    <ligand>
        <name>Mg(2+)</name>
        <dbReference type="ChEBI" id="CHEBI:18420"/>
    </ligand>
</feature>
<evidence type="ECO:0000256" key="5">
    <source>
        <dbReference type="ARBA" id="ARBA00022977"/>
    </source>
</evidence>
<dbReference type="PANTHER" id="PTHR20857:SF23">
    <property type="entry name" value="THIAMINE BIOSYNTHETIC BIFUNCTIONAL ENZYME"/>
    <property type="match status" value="1"/>
</dbReference>
<evidence type="ECO:0000256" key="10">
    <source>
        <dbReference type="RuleBase" id="RU003826"/>
    </source>
</evidence>
<gene>
    <name evidence="9 13" type="primary">thiE</name>
    <name evidence="13" type="ORF">ACFSFY_11085</name>
</gene>
<keyword evidence="14" id="KW-1185">Reference proteome</keyword>
<evidence type="ECO:0000256" key="11">
    <source>
        <dbReference type="RuleBase" id="RU004253"/>
    </source>
</evidence>
<dbReference type="CDD" id="cd00564">
    <property type="entry name" value="TMP_TenI"/>
    <property type="match status" value="1"/>
</dbReference>
<dbReference type="InterPro" id="IPR034291">
    <property type="entry name" value="TMP_synthase"/>
</dbReference>
<comment type="caution">
    <text evidence="13">The sequence shown here is derived from an EMBL/GenBank/DDBJ whole genome shotgun (WGS) entry which is preliminary data.</text>
</comment>
<evidence type="ECO:0000259" key="12">
    <source>
        <dbReference type="Pfam" id="PF02581"/>
    </source>
</evidence>
<dbReference type="InterPro" id="IPR022998">
    <property type="entry name" value="ThiamineP_synth_TenI"/>
</dbReference>
<comment type="pathway">
    <text evidence="1 9 11">Cofactor biosynthesis; thiamine diphosphate biosynthesis; thiamine phosphate from 4-amino-2-methyl-5-diphosphomethylpyrimidine and 4-methyl-5-(2-phosphoethyl)-thiazole: step 1/1.</text>
</comment>
<evidence type="ECO:0000313" key="14">
    <source>
        <dbReference type="Proteomes" id="UP001597218"/>
    </source>
</evidence>
<dbReference type="Proteomes" id="UP001597218">
    <property type="component" value="Unassembled WGS sequence"/>
</dbReference>
<protein>
    <recommendedName>
        <fullName evidence="9">Thiamine-phosphate synthase</fullName>
        <shortName evidence="9">TP synthase</shortName>
        <shortName evidence="9">TPS</shortName>
        <ecNumber evidence="9">2.5.1.3</ecNumber>
    </recommendedName>
    <alternativeName>
        <fullName evidence="9">Thiamine-phosphate pyrophosphorylase</fullName>
        <shortName evidence="9">TMP pyrophosphorylase</shortName>
        <shortName evidence="9">TMP-PPase</shortName>
    </alternativeName>
</protein>
<evidence type="ECO:0000256" key="3">
    <source>
        <dbReference type="ARBA" id="ARBA00022723"/>
    </source>
</evidence>